<reference evidence="1" key="1">
    <citation type="submission" date="2022-04" db="EMBL/GenBank/DDBJ databases">
        <title>Tomato heritable bacteria conferring resistance against bacterial wilt.</title>
        <authorList>
            <person name="Yin J."/>
        </authorList>
    </citation>
    <scope>NUCLEOTIDE SEQUENCE</scope>
    <source>
        <strain evidence="1">Cra20</strain>
    </source>
</reference>
<name>A0ABU3N0A1_9SPHN</name>
<keyword evidence="1" id="KW-0808">Transferase</keyword>
<dbReference type="Pfam" id="PF13578">
    <property type="entry name" value="Methyltransf_24"/>
    <property type="match status" value="1"/>
</dbReference>
<keyword evidence="1" id="KW-0489">Methyltransferase</keyword>
<protein>
    <submittedName>
        <fullName evidence="1">Class I SAM-dependent methyltransferase</fullName>
        <ecNumber evidence="1">2.1.1.-</ecNumber>
    </submittedName>
</protein>
<gene>
    <name evidence="1" type="ORF">MZO42_00690</name>
</gene>
<dbReference type="SUPFAM" id="SSF53335">
    <property type="entry name" value="S-adenosyl-L-methionine-dependent methyltransferases"/>
    <property type="match status" value="1"/>
</dbReference>
<dbReference type="EMBL" id="JALMLT010000001">
    <property type="protein sequence ID" value="MDT8757202.1"/>
    <property type="molecule type" value="Genomic_DNA"/>
</dbReference>
<dbReference type="GO" id="GO:0008168">
    <property type="term" value="F:methyltransferase activity"/>
    <property type="evidence" value="ECO:0007669"/>
    <property type="project" value="UniProtKB-KW"/>
</dbReference>
<dbReference type="GO" id="GO:0032259">
    <property type="term" value="P:methylation"/>
    <property type="evidence" value="ECO:0007669"/>
    <property type="project" value="UniProtKB-KW"/>
</dbReference>
<evidence type="ECO:0000313" key="1">
    <source>
        <dbReference type="EMBL" id="MDT8757202.1"/>
    </source>
</evidence>
<sequence>MTAQPSLDPSKRQELLVEGMLRHLALLDDANASRLSWAAFWDLRTKLAKAELEWTTLSLTMCRLLFALSCCHQPRSLLVLGSHVGFAAAWLLRDRADGRCGAPVQSFDGVDPDRSANVRARRNCELLGHVGCTRIHDETGQSFLGRNRGAFDIVLIDIDEPVAGKAAYAELLKLASPQLSPGALVLGHDPLVPRFAEDIAAFHEAIETDPSFEGPWVLPVDDCGLTLARRR</sequence>
<proteinExistence type="predicted"/>
<dbReference type="Gene3D" id="3.40.50.150">
    <property type="entry name" value="Vaccinia Virus protein VP39"/>
    <property type="match status" value="1"/>
</dbReference>
<organism evidence="1">
    <name type="scientific">Sphingomonas psychrotolerans</name>
    <dbReference type="NCBI Taxonomy" id="1327635"/>
    <lineage>
        <taxon>Bacteria</taxon>
        <taxon>Pseudomonadati</taxon>
        <taxon>Pseudomonadota</taxon>
        <taxon>Alphaproteobacteria</taxon>
        <taxon>Sphingomonadales</taxon>
        <taxon>Sphingomonadaceae</taxon>
        <taxon>Sphingomonas</taxon>
    </lineage>
</organism>
<dbReference type="EC" id="2.1.1.-" evidence="1"/>
<accession>A0ABU3N0A1</accession>
<dbReference type="InterPro" id="IPR029063">
    <property type="entry name" value="SAM-dependent_MTases_sf"/>
</dbReference>
<comment type="caution">
    <text evidence="1">The sequence shown here is derived from an EMBL/GenBank/DDBJ whole genome shotgun (WGS) entry which is preliminary data.</text>
</comment>